<evidence type="ECO:0000313" key="4">
    <source>
        <dbReference type="Proteomes" id="UP000279860"/>
    </source>
</evidence>
<organism evidence="1 3">
    <name type="scientific">Tannerella forsythia</name>
    <name type="common">Bacteroides forsythus</name>
    <dbReference type="NCBI Taxonomy" id="28112"/>
    <lineage>
        <taxon>Bacteria</taxon>
        <taxon>Pseudomonadati</taxon>
        <taxon>Bacteroidota</taxon>
        <taxon>Bacteroidia</taxon>
        <taxon>Bacteroidales</taxon>
        <taxon>Tannerellaceae</taxon>
        <taxon>Tannerella</taxon>
    </lineage>
</organism>
<evidence type="ECO:0000313" key="3">
    <source>
        <dbReference type="Proteomes" id="UP000278609"/>
    </source>
</evidence>
<sequence length="107" mass="12276">MATKSTKSYAEQLNRTKVMLDGLRANAATIQKRGLDDVFFDRLQKGLERSVALNTEQEKLKADLKIKTDELTNEMDVLAKLYAEAKKLVKIEFPQEQWVEFGLADKR</sequence>
<dbReference type="Proteomes" id="UP000279860">
    <property type="component" value="Unassembled WGS sequence"/>
</dbReference>
<dbReference type="EMBL" id="RQYS01000001">
    <property type="protein sequence ID" value="RRD63096.1"/>
    <property type="molecule type" value="Genomic_DNA"/>
</dbReference>
<evidence type="ECO:0008006" key="5">
    <source>
        <dbReference type="Google" id="ProtNLM"/>
    </source>
</evidence>
<dbReference type="RefSeq" id="WP_124750240.1">
    <property type="nucleotide sequence ID" value="NZ_RQYN01000002.1"/>
</dbReference>
<reference evidence="3 4" key="1">
    <citation type="submission" date="2018-11" db="EMBL/GenBank/DDBJ databases">
        <title>Genomes From Bacteria Associated with the Canine Oral Cavity: a Test Case for Automated Genome-Based Taxonomic Assignment.</title>
        <authorList>
            <person name="Coil D.A."/>
            <person name="Jospin G."/>
            <person name="Darling A.E."/>
            <person name="Wallis C."/>
            <person name="Davis I.J."/>
            <person name="Harris S."/>
            <person name="Eisen J.A."/>
            <person name="Holcombe L.J."/>
            <person name="O'Flynn C."/>
        </authorList>
    </citation>
    <scope>NUCLEOTIDE SEQUENCE [LARGE SCALE GENOMIC DNA]</scope>
    <source>
        <strain evidence="2 4">OH1426_COT-023</strain>
        <strain evidence="1 3">OH2617_COT-023</strain>
    </source>
</reference>
<dbReference type="EMBL" id="RQYN01000002">
    <property type="protein sequence ID" value="RRD79425.1"/>
    <property type="molecule type" value="Genomic_DNA"/>
</dbReference>
<comment type="caution">
    <text evidence="1">The sequence shown here is derived from an EMBL/GenBank/DDBJ whole genome shotgun (WGS) entry which is preliminary data.</text>
</comment>
<protein>
    <recommendedName>
        <fullName evidence="5">Membrane-binding protein</fullName>
    </recommendedName>
</protein>
<dbReference type="OrthoDB" id="1096463at2"/>
<gene>
    <name evidence="1" type="ORF">EII40_00065</name>
    <name evidence="2" type="ORF">EII41_01140</name>
</gene>
<proteinExistence type="predicted"/>
<evidence type="ECO:0000313" key="1">
    <source>
        <dbReference type="EMBL" id="RRD63096.1"/>
    </source>
</evidence>
<evidence type="ECO:0000313" key="2">
    <source>
        <dbReference type="EMBL" id="RRD79425.1"/>
    </source>
</evidence>
<accession>A0A3P1XYP6</accession>
<dbReference type="Proteomes" id="UP000278609">
    <property type="component" value="Unassembled WGS sequence"/>
</dbReference>
<name>A0A3P1XYP6_TANFO</name>
<dbReference type="AlphaFoldDB" id="A0A3P1XYP6"/>